<proteinExistence type="predicted"/>
<organism evidence="1 2">
    <name type="scientific">Providencia alcalifaciens</name>
    <dbReference type="NCBI Taxonomy" id="126385"/>
    <lineage>
        <taxon>Bacteria</taxon>
        <taxon>Pseudomonadati</taxon>
        <taxon>Pseudomonadota</taxon>
        <taxon>Gammaproteobacteria</taxon>
        <taxon>Enterobacterales</taxon>
        <taxon>Morganellaceae</taxon>
        <taxon>Providencia</taxon>
    </lineage>
</organism>
<evidence type="ECO:0000313" key="2">
    <source>
        <dbReference type="Proteomes" id="UP000295055"/>
    </source>
</evidence>
<protein>
    <submittedName>
        <fullName evidence="1">Uncharacterized protein</fullName>
    </submittedName>
</protein>
<comment type="caution">
    <text evidence="1">The sequence shown here is derived from an EMBL/GenBank/DDBJ whole genome shotgun (WGS) entry which is preliminary data.</text>
</comment>
<dbReference type="OrthoDB" id="6465404at2"/>
<name>A0A4R3NSS1_9GAMM</name>
<dbReference type="EMBL" id="SMAS01000001">
    <property type="protein sequence ID" value="TCT38628.1"/>
    <property type="molecule type" value="Genomic_DNA"/>
</dbReference>
<sequence>MNHEILEYVKELKKRSELLIKAEFENDEFNYRLSDWDKLIHPKRLIQLCNQIERINNLKPIGYMSVTGVENIHDYGSSTVYEDSENKRNIPVYIQY</sequence>
<dbReference type="AlphaFoldDB" id="A0A4R3NSS1"/>
<dbReference type="RefSeq" id="WP_132494904.1">
    <property type="nucleotide sequence ID" value="NZ_SMAS01000001.1"/>
</dbReference>
<accession>A0A4R3NSS1</accession>
<evidence type="ECO:0000313" key="1">
    <source>
        <dbReference type="EMBL" id="TCT38628.1"/>
    </source>
</evidence>
<reference evidence="1 2" key="1">
    <citation type="submission" date="2019-03" db="EMBL/GenBank/DDBJ databases">
        <title>Genomic analyses of the natural microbiome of Caenorhabditis elegans.</title>
        <authorList>
            <person name="Samuel B."/>
        </authorList>
    </citation>
    <scope>NUCLEOTIDE SEQUENCE [LARGE SCALE GENOMIC DNA]</scope>
    <source>
        <strain evidence="1 2">JUb102</strain>
    </source>
</reference>
<dbReference type="Proteomes" id="UP000295055">
    <property type="component" value="Unassembled WGS sequence"/>
</dbReference>
<gene>
    <name evidence="1" type="ORF">EC835_101648</name>
</gene>